<dbReference type="Proteomes" id="UP000009072">
    <property type="component" value="Chromosome"/>
</dbReference>
<comment type="catalytic activity">
    <reaction evidence="7">
        <text>GTP + 4 H2O = 2,5-diamino-6-hydroxy-4-(5-phosphoribosylamino)-pyrimidine + formate + 2 phosphate + 3 H(+)</text>
        <dbReference type="Rhea" id="RHEA:23704"/>
        <dbReference type="ChEBI" id="CHEBI:15377"/>
        <dbReference type="ChEBI" id="CHEBI:15378"/>
        <dbReference type="ChEBI" id="CHEBI:15740"/>
        <dbReference type="ChEBI" id="CHEBI:37565"/>
        <dbReference type="ChEBI" id="CHEBI:43474"/>
        <dbReference type="ChEBI" id="CHEBI:58614"/>
        <dbReference type="EC" id="3.5.4.25"/>
    </reaction>
</comment>
<dbReference type="PANTHER" id="PTHR21327:SF38">
    <property type="entry name" value="3,4-DIHYDROXY-2-BUTANONE 4-PHOSPHATE SYNTHASE"/>
    <property type="match status" value="1"/>
</dbReference>
<dbReference type="Gene3D" id="3.40.50.10990">
    <property type="entry name" value="GTP cyclohydrolase II"/>
    <property type="match status" value="1"/>
</dbReference>
<evidence type="ECO:0000313" key="11">
    <source>
        <dbReference type="Proteomes" id="UP000009072"/>
    </source>
</evidence>
<evidence type="ECO:0000256" key="3">
    <source>
        <dbReference type="ARBA" id="ARBA00022619"/>
    </source>
</evidence>
<sequence length="343" mass="40612">MPFHFMKGLMIIKENNFKKFFLKLSLNEKYSDLVFTELKKYENQESEKTATYKFKISKKIILIEGKEDRILLRTLKWIDDIVDKILREFNLSFGININFKNRFTSNENNNLIIFNFYSNDLKIALEELDDLILDLNISEKQNLISFRFDFDSVFQESKSILMETSDGFFNMKSFEVPSHNKEFVIKWNGDLKKIVNARIHYKCMTSEVFGSIMCDCKDQLESFNELMKKEGGLLLYAYEEGRGFGMLHKLNAYYNTEKEGLDTVDAMIKETGKTEARKFDMAGEIIRKLGIKEVNLYTNNPRKIIPLLDRRIKVNRKKHWTETKSKEAKKYTEDKIKKMEHLE</sequence>
<feature type="domain" description="GTP cyclohydrolase II" evidence="9">
    <location>
        <begin position="159"/>
        <end position="315"/>
    </location>
</feature>
<organism evidence="10 11">
    <name type="scientific">Mycoplasma mobile (strain ATCC 43663 / 163K / NCTC 11711)</name>
    <name type="common">Mesomycoplasma mobile</name>
    <dbReference type="NCBI Taxonomy" id="267748"/>
    <lineage>
        <taxon>Bacteria</taxon>
        <taxon>Bacillati</taxon>
        <taxon>Mycoplasmatota</taxon>
        <taxon>Mycoplasmoidales</taxon>
        <taxon>Metamycoplasmataceae</taxon>
        <taxon>Mesomycoplasma</taxon>
    </lineage>
</organism>
<evidence type="ECO:0000256" key="1">
    <source>
        <dbReference type="ARBA" id="ARBA00005104"/>
    </source>
</evidence>
<gene>
    <name evidence="10" type="primary">ribA</name>
    <name evidence="10" type="ordered locus">MMOB5970</name>
</gene>
<dbReference type="SUPFAM" id="SSF142695">
    <property type="entry name" value="RibA-like"/>
    <property type="match status" value="1"/>
</dbReference>
<dbReference type="STRING" id="267748.MMOB5970"/>
<dbReference type="InterPro" id="IPR036144">
    <property type="entry name" value="RibA-like_sf"/>
</dbReference>
<evidence type="ECO:0000313" key="10">
    <source>
        <dbReference type="EMBL" id="AAT28083.1"/>
    </source>
</evidence>
<dbReference type="InterPro" id="IPR032677">
    <property type="entry name" value="GTP_cyclohydro_II"/>
</dbReference>
<keyword evidence="3" id="KW-0686">Riboflavin biosynthesis</keyword>
<dbReference type="EMBL" id="AE017308">
    <property type="protein sequence ID" value="AAT28083.1"/>
    <property type="molecule type" value="Genomic_DNA"/>
</dbReference>
<keyword evidence="6" id="KW-0342">GTP-binding</keyword>
<dbReference type="UniPathway" id="UPA00275"/>
<comment type="pathway">
    <text evidence="1">Cofactor biosynthesis; riboflavin biosynthesis.</text>
</comment>
<accession>Q6KH48</accession>
<proteinExistence type="predicted"/>
<evidence type="ECO:0000256" key="8">
    <source>
        <dbReference type="SAM" id="MobiDB-lite"/>
    </source>
</evidence>
<dbReference type="PANTHER" id="PTHR21327">
    <property type="entry name" value="GTP CYCLOHYDROLASE II-RELATED"/>
    <property type="match status" value="1"/>
</dbReference>
<dbReference type="GO" id="GO:0005829">
    <property type="term" value="C:cytosol"/>
    <property type="evidence" value="ECO:0007669"/>
    <property type="project" value="TreeGrafter"/>
</dbReference>
<dbReference type="GO" id="GO:0005525">
    <property type="term" value="F:GTP binding"/>
    <property type="evidence" value="ECO:0007669"/>
    <property type="project" value="UniProtKB-KW"/>
</dbReference>
<dbReference type="OrthoDB" id="9793111at2"/>
<protein>
    <recommendedName>
        <fullName evidence="2">GTP cyclohydrolase II</fullName>
        <ecNumber evidence="2">3.5.4.25</ecNumber>
    </recommendedName>
</protein>
<dbReference type="GO" id="GO:0008686">
    <property type="term" value="F:3,4-dihydroxy-2-butanone-4-phosphate synthase activity"/>
    <property type="evidence" value="ECO:0007669"/>
    <property type="project" value="TreeGrafter"/>
</dbReference>
<keyword evidence="11" id="KW-1185">Reference proteome</keyword>
<reference evidence="10 11" key="1">
    <citation type="journal article" date="2004" name="Genome Res.">
        <title>The complete genome and proteome of Mycoplasma mobile.</title>
        <authorList>
            <person name="Jaffe J.D."/>
            <person name="Stange-Thomann N."/>
            <person name="Smith C."/>
            <person name="DeCaprio D."/>
            <person name="Fisher S."/>
            <person name="Butler J."/>
            <person name="Calvo S."/>
            <person name="Elkins T."/>
            <person name="FitzGerald M.G."/>
            <person name="Hafez N."/>
            <person name="Kodira C.D."/>
            <person name="Major J."/>
            <person name="Wang S."/>
            <person name="Wilkinson J."/>
            <person name="Nicol R."/>
            <person name="Nusbaum C."/>
            <person name="Birren B."/>
            <person name="Berg H.C."/>
            <person name="Church G.M."/>
        </authorList>
    </citation>
    <scope>NUCLEOTIDE SEQUENCE [LARGE SCALE GENOMIC DNA]</scope>
    <source>
        <strain evidence="11">ATCC 43663 / 163K / NCTC 11711</strain>
    </source>
</reference>
<feature type="region of interest" description="Disordered" evidence="8">
    <location>
        <begin position="323"/>
        <end position="343"/>
    </location>
</feature>
<dbReference type="AlphaFoldDB" id="Q6KH48"/>
<name>Q6KH48_MYCM1</name>
<evidence type="ECO:0000256" key="2">
    <source>
        <dbReference type="ARBA" id="ARBA00012762"/>
    </source>
</evidence>
<dbReference type="GO" id="GO:0003935">
    <property type="term" value="F:GTP cyclohydrolase II activity"/>
    <property type="evidence" value="ECO:0007669"/>
    <property type="project" value="UniProtKB-EC"/>
</dbReference>
<dbReference type="GO" id="GO:0009231">
    <property type="term" value="P:riboflavin biosynthetic process"/>
    <property type="evidence" value="ECO:0007669"/>
    <property type="project" value="UniProtKB-UniPathway"/>
</dbReference>
<dbReference type="KEGG" id="mmo:MMOB5970"/>
<evidence type="ECO:0000256" key="4">
    <source>
        <dbReference type="ARBA" id="ARBA00022741"/>
    </source>
</evidence>
<keyword evidence="4" id="KW-0547">Nucleotide-binding</keyword>
<keyword evidence="5 10" id="KW-0378">Hydrolase</keyword>
<evidence type="ECO:0000256" key="5">
    <source>
        <dbReference type="ARBA" id="ARBA00022801"/>
    </source>
</evidence>
<dbReference type="eggNOG" id="COG0807">
    <property type="taxonomic scope" value="Bacteria"/>
</dbReference>
<dbReference type="CDD" id="cd00641">
    <property type="entry name" value="GTP_cyclohydro2"/>
    <property type="match status" value="1"/>
</dbReference>
<dbReference type="InterPro" id="IPR000926">
    <property type="entry name" value="RibA"/>
</dbReference>
<dbReference type="EC" id="3.5.4.25" evidence="2"/>
<evidence type="ECO:0000259" key="9">
    <source>
        <dbReference type="Pfam" id="PF00925"/>
    </source>
</evidence>
<evidence type="ECO:0000256" key="7">
    <source>
        <dbReference type="ARBA" id="ARBA00049295"/>
    </source>
</evidence>
<evidence type="ECO:0000256" key="6">
    <source>
        <dbReference type="ARBA" id="ARBA00023134"/>
    </source>
</evidence>
<dbReference type="HOGENOM" id="CLU_808502_0_0_14"/>
<dbReference type="NCBIfam" id="NF001591">
    <property type="entry name" value="PRK00393.1"/>
    <property type="match status" value="1"/>
</dbReference>
<dbReference type="Pfam" id="PF00925">
    <property type="entry name" value="GTP_cyclohydro2"/>
    <property type="match status" value="1"/>
</dbReference>